<organism evidence="2 3">
    <name type="scientific">Mycena venus</name>
    <dbReference type="NCBI Taxonomy" id="2733690"/>
    <lineage>
        <taxon>Eukaryota</taxon>
        <taxon>Fungi</taxon>
        <taxon>Dikarya</taxon>
        <taxon>Basidiomycota</taxon>
        <taxon>Agaricomycotina</taxon>
        <taxon>Agaricomycetes</taxon>
        <taxon>Agaricomycetidae</taxon>
        <taxon>Agaricales</taxon>
        <taxon>Marasmiineae</taxon>
        <taxon>Mycenaceae</taxon>
        <taxon>Mycena</taxon>
    </lineage>
</organism>
<dbReference type="AlphaFoldDB" id="A0A8H6Z7F2"/>
<name>A0A8H6Z7F2_9AGAR</name>
<proteinExistence type="predicted"/>
<sequence>MASLATFCDVAISTGFDGRAASSSVSLDWVINSGLRTRSSQLSGRLTLPCDAGVISMCLNNVPVTASLASDLVLGLDWLHFVQNSAPNLVVHLSCGGSLDLRTFGSAFALLSSTVPASPLAPVLRGNIGAEPSPSSVSTGGPGALPVRSQPGRLVREKSKRLVSECLVREASEHQVH</sequence>
<evidence type="ECO:0000313" key="2">
    <source>
        <dbReference type="EMBL" id="KAF7372374.1"/>
    </source>
</evidence>
<evidence type="ECO:0000313" key="3">
    <source>
        <dbReference type="Proteomes" id="UP000620124"/>
    </source>
</evidence>
<comment type="caution">
    <text evidence="2">The sequence shown here is derived from an EMBL/GenBank/DDBJ whole genome shotgun (WGS) entry which is preliminary data.</text>
</comment>
<dbReference type="OrthoDB" id="2983170at2759"/>
<gene>
    <name evidence="2" type="ORF">MVEN_00097700</name>
</gene>
<dbReference type="Proteomes" id="UP000620124">
    <property type="component" value="Unassembled WGS sequence"/>
</dbReference>
<reference evidence="2" key="1">
    <citation type="submission" date="2020-05" db="EMBL/GenBank/DDBJ databases">
        <title>Mycena genomes resolve the evolution of fungal bioluminescence.</title>
        <authorList>
            <person name="Tsai I.J."/>
        </authorList>
    </citation>
    <scope>NUCLEOTIDE SEQUENCE</scope>
    <source>
        <strain evidence="2">CCC161011</strain>
    </source>
</reference>
<dbReference type="EMBL" id="JACAZI010000001">
    <property type="protein sequence ID" value="KAF7372374.1"/>
    <property type="molecule type" value="Genomic_DNA"/>
</dbReference>
<feature type="region of interest" description="Disordered" evidence="1">
    <location>
        <begin position="131"/>
        <end position="150"/>
    </location>
</feature>
<protein>
    <submittedName>
        <fullName evidence="2">Uncharacterized protein</fullName>
    </submittedName>
</protein>
<keyword evidence="3" id="KW-1185">Reference proteome</keyword>
<evidence type="ECO:0000256" key="1">
    <source>
        <dbReference type="SAM" id="MobiDB-lite"/>
    </source>
</evidence>
<accession>A0A8H6Z7F2</accession>